<evidence type="ECO:0000256" key="7">
    <source>
        <dbReference type="ARBA" id="ARBA00023163"/>
    </source>
</evidence>
<dbReference type="SUPFAM" id="SSF53383">
    <property type="entry name" value="PLP-dependent transferases"/>
    <property type="match status" value="1"/>
</dbReference>
<dbReference type="InterPro" id="IPR051446">
    <property type="entry name" value="HTH_trans_reg/aminotransferase"/>
</dbReference>
<dbReference type="InterPro" id="IPR000524">
    <property type="entry name" value="Tscrpt_reg_HTH_GntR"/>
</dbReference>
<dbReference type="Pfam" id="PF00155">
    <property type="entry name" value="Aminotran_1_2"/>
    <property type="match status" value="1"/>
</dbReference>
<feature type="domain" description="HTH gntR-type" evidence="8">
    <location>
        <begin position="28"/>
        <end position="96"/>
    </location>
</feature>
<dbReference type="Proteomes" id="UP001596250">
    <property type="component" value="Unassembled WGS sequence"/>
</dbReference>
<evidence type="ECO:0000256" key="4">
    <source>
        <dbReference type="ARBA" id="ARBA00022898"/>
    </source>
</evidence>
<evidence type="ECO:0000256" key="2">
    <source>
        <dbReference type="ARBA" id="ARBA00005384"/>
    </source>
</evidence>
<dbReference type="RefSeq" id="WP_379895840.1">
    <property type="nucleotide sequence ID" value="NZ_CBCSCT010000016.1"/>
</dbReference>
<comment type="similarity">
    <text evidence="2">In the C-terminal section; belongs to the class-I pyridoxal-phosphate-dependent aminotransferase family.</text>
</comment>
<reference evidence="10" key="1">
    <citation type="journal article" date="2019" name="Int. J. Syst. Evol. Microbiol.">
        <title>The Global Catalogue of Microorganisms (GCM) 10K type strain sequencing project: providing services to taxonomists for standard genome sequencing and annotation.</title>
        <authorList>
            <consortium name="The Broad Institute Genomics Platform"/>
            <consortium name="The Broad Institute Genome Sequencing Center for Infectious Disease"/>
            <person name="Wu L."/>
            <person name="Ma J."/>
        </authorList>
    </citation>
    <scope>NUCLEOTIDE SEQUENCE [LARGE SCALE GENOMIC DNA]</scope>
    <source>
        <strain evidence="10">CCM 8749</strain>
    </source>
</reference>
<dbReference type="Gene3D" id="3.40.640.10">
    <property type="entry name" value="Type I PLP-dependent aspartate aminotransferase-like (Major domain)"/>
    <property type="match status" value="1"/>
</dbReference>
<name>A0ABW1ITI0_9BACL</name>
<dbReference type="PANTHER" id="PTHR46577">
    <property type="entry name" value="HTH-TYPE TRANSCRIPTIONAL REGULATORY PROTEIN GABR"/>
    <property type="match status" value="1"/>
</dbReference>
<evidence type="ECO:0000256" key="3">
    <source>
        <dbReference type="ARBA" id="ARBA00022576"/>
    </source>
</evidence>
<dbReference type="CDD" id="cd07377">
    <property type="entry name" value="WHTH_GntR"/>
    <property type="match status" value="1"/>
</dbReference>
<dbReference type="SUPFAM" id="SSF46785">
    <property type="entry name" value="Winged helix' DNA-binding domain"/>
    <property type="match status" value="1"/>
</dbReference>
<keyword evidence="4" id="KW-0663">Pyridoxal phosphate</keyword>
<dbReference type="Pfam" id="PF00392">
    <property type="entry name" value="GntR"/>
    <property type="match status" value="1"/>
</dbReference>
<evidence type="ECO:0000259" key="8">
    <source>
        <dbReference type="PROSITE" id="PS50949"/>
    </source>
</evidence>
<evidence type="ECO:0000256" key="1">
    <source>
        <dbReference type="ARBA" id="ARBA00001933"/>
    </source>
</evidence>
<dbReference type="Gene3D" id="1.10.10.10">
    <property type="entry name" value="Winged helix-like DNA-binding domain superfamily/Winged helix DNA-binding domain"/>
    <property type="match status" value="1"/>
</dbReference>
<keyword evidence="7" id="KW-0804">Transcription</keyword>
<keyword evidence="6" id="KW-0238">DNA-binding</keyword>
<comment type="caution">
    <text evidence="9">The sequence shown here is derived from an EMBL/GenBank/DDBJ whole genome shotgun (WGS) entry which is preliminary data.</text>
</comment>
<protein>
    <submittedName>
        <fullName evidence="9">PLP-dependent aminotransferase family protein</fullName>
    </submittedName>
</protein>
<sequence length="482" mass="55120">MRANPYLFLGANGRKAILGIYIDRDSDLSITSQLCRQLRDRIQTGLLAEGTRLPPTRKAAQEYGIARNIVIDVYEQLTAEGYLIGKRGSGTYVASGITAMSSGNFTWMESLHEHNSILSDDIIDFTTGTPALEFFPSRIWGNYLKSAALNSPLSCLDYGDIQGHRELRLEITSYLLRTRGMHCHPDQIMIVSGSSEGFTLIAKAMYPQYHGIYLEEPTIEITQNIFKQMNYQITPIEVDHHGMKLHEMNHYKSHHLLLLTPAHQFPSGSILSIQRRLLALKLIEMNDTYLIEDDYDGDFRLKGVPIPPIHTLCPERVIYAGTFSKTLAPGLRIGFLVIPSELISTFTDIKESINIRTSAFQQIALAHFMRDGHMDRHIFKMKRLYKQRRVVLLDALIQYFGDEIKIHGDEAGMHLAVEFLDKSRTIDWEKSIEYGVKFGLVEEYSLEKQKHTHDIVLGYGNVREDHIKMGIERLHRFYEDQS</sequence>
<dbReference type="InterPro" id="IPR015424">
    <property type="entry name" value="PyrdxlP-dep_Trfase"/>
</dbReference>
<dbReference type="GO" id="GO:0008483">
    <property type="term" value="F:transaminase activity"/>
    <property type="evidence" value="ECO:0007669"/>
    <property type="project" value="UniProtKB-KW"/>
</dbReference>
<evidence type="ECO:0000256" key="6">
    <source>
        <dbReference type="ARBA" id="ARBA00023125"/>
    </source>
</evidence>
<evidence type="ECO:0000313" key="9">
    <source>
        <dbReference type="EMBL" id="MFC5988371.1"/>
    </source>
</evidence>
<dbReference type="SMART" id="SM00345">
    <property type="entry name" value="HTH_GNTR"/>
    <property type="match status" value="1"/>
</dbReference>
<gene>
    <name evidence="9" type="ORF">ACFPXP_18360</name>
</gene>
<dbReference type="InterPro" id="IPR036388">
    <property type="entry name" value="WH-like_DNA-bd_sf"/>
</dbReference>
<dbReference type="InterPro" id="IPR015421">
    <property type="entry name" value="PyrdxlP-dep_Trfase_major"/>
</dbReference>
<dbReference type="CDD" id="cd00609">
    <property type="entry name" value="AAT_like"/>
    <property type="match status" value="1"/>
</dbReference>
<dbReference type="EMBL" id="JBHSQV010000180">
    <property type="protein sequence ID" value="MFC5988371.1"/>
    <property type="molecule type" value="Genomic_DNA"/>
</dbReference>
<accession>A0ABW1ITI0</accession>
<keyword evidence="5" id="KW-0805">Transcription regulation</keyword>
<dbReference type="InterPro" id="IPR004839">
    <property type="entry name" value="Aminotransferase_I/II_large"/>
</dbReference>
<dbReference type="PROSITE" id="PS50949">
    <property type="entry name" value="HTH_GNTR"/>
    <property type="match status" value="1"/>
</dbReference>
<dbReference type="PANTHER" id="PTHR46577:SF1">
    <property type="entry name" value="HTH-TYPE TRANSCRIPTIONAL REGULATORY PROTEIN GABR"/>
    <property type="match status" value="1"/>
</dbReference>
<comment type="cofactor">
    <cofactor evidence="1">
        <name>pyridoxal 5'-phosphate</name>
        <dbReference type="ChEBI" id="CHEBI:597326"/>
    </cofactor>
</comment>
<keyword evidence="10" id="KW-1185">Reference proteome</keyword>
<keyword evidence="3 9" id="KW-0808">Transferase</keyword>
<evidence type="ECO:0000313" key="10">
    <source>
        <dbReference type="Proteomes" id="UP001596250"/>
    </source>
</evidence>
<evidence type="ECO:0000256" key="5">
    <source>
        <dbReference type="ARBA" id="ARBA00023015"/>
    </source>
</evidence>
<organism evidence="9 10">
    <name type="scientific">Marinicrinis lubricantis</name>
    <dbReference type="NCBI Taxonomy" id="2086470"/>
    <lineage>
        <taxon>Bacteria</taxon>
        <taxon>Bacillati</taxon>
        <taxon>Bacillota</taxon>
        <taxon>Bacilli</taxon>
        <taxon>Bacillales</taxon>
        <taxon>Paenibacillaceae</taxon>
    </lineage>
</organism>
<dbReference type="InterPro" id="IPR036390">
    <property type="entry name" value="WH_DNA-bd_sf"/>
</dbReference>
<proteinExistence type="inferred from homology"/>
<keyword evidence="3 9" id="KW-0032">Aminotransferase</keyword>